<dbReference type="Gene3D" id="1.10.4080.10">
    <property type="entry name" value="ADP-ribosylation/Crystallin J1"/>
    <property type="match status" value="1"/>
</dbReference>
<comment type="caution">
    <text evidence="3">The sequence shown here is derived from an EMBL/GenBank/DDBJ whole genome shotgun (WGS) entry which is preliminary data.</text>
</comment>
<evidence type="ECO:0000313" key="4">
    <source>
        <dbReference type="Proteomes" id="UP001500121"/>
    </source>
</evidence>
<evidence type="ECO:0008006" key="5">
    <source>
        <dbReference type="Google" id="ProtNLM"/>
    </source>
</evidence>
<name>A0ABP8YZZ4_9MICO</name>
<protein>
    <recommendedName>
        <fullName evidence="5">Ribosylglycohydrolase</fullName>
    </recommendedName>
</protein>
<dbReference type="InterPro" id="IPR005502">
    <property type="entry name" value="Ribosyl_crysJ1"/>
</dbReference>
<dbReference type="PANTHER" id="PTHR16222:SF24">
    <property type="entry name" value="ADP-RIBOSYLHYDROLASE ARH3"/>
    <property type="match status" value="1"/>
</dbReference>
<dbReference type="Proteomes" id="UP001500121">
    <property type="component" value="Unassembled WGS sequence"/>
</dbReference>
<dbReference type="Pfam" id="PF03747">
    <property type="entry name" value="ADP_ribosyl_GH"/>
    <property type="match status" value="1"/>
</dbReference>
<keyword evidence="2" id="KW-0378">Hydrolase</keyword>
<gene>
    <name evidence="3" type="ORF">GCM10025783_12300</name>
</gene>
<accession>A0ABP8YZZ4</accession>
<reference evidence="4" key="1">
    <citation type="journal article" date="2019" name="Int. J. Syst. Evol. Microbiol.">
        <title>The Global Catalogue of Microorganisms (GCM) 10K type strain sequencing project: providing services to taxonomists for standard genome sequencing and annotation.</title>
        <authorList>
            <consortium name="The Broad Institute Genomics Platform"/>
            <consortium name="The Broad Institute Genome Sequencing Center for Infectious Disease"/>
            <person name="Wu L."/>
            <person name="Ma J."/>
        </authorList>
    </citation>
    <scope>NUCLEOTIDE SEQUENCE [LARGE SCALE GENOMIC DNA]</scope>
    <source>
        <strain evidence="4">JCM 19015</strain>
    </source>
</reference>
<organism evidence="3 4">
    <name type="scientific">Amnibacterium soli</name>
    <dbReference type="NCBI Taxonomy" id="1282736"/>
    <lineage>
        <taxon>Bacteria</taxon>
        <taxon>Bacillati</taxon>
        <taxon>Actinomycetota</taxon>
        <taxon>Actinomycetes</taxon>
        <taxon>Micrococcales</taxon>
        <taxon>Microbacteriaceae</taxon>
        <taxon>Amnibacterium</taxon>
    </lineage>
</organism>
<dbReference type="EMBL" id="BAABLP010000002">
    <property type="protein sequence ID" value="GAA4742457.1"/>
    <property type="molecule type" value="Genomic_DNA"/>
</dbReference>
<dbReference type="InterPro" id="IPR036705">
    <property type="entry name" value="Ribosyl_crysJ1_sf"/>
</dbReference>
<comment type="similarity">
    <text evidence="1">Belongs to the ADP-ribosylglycohydrolase family.</text>
</comment>
<evidence type="ECO:0000313" key="3">
    <source>
        <dbReference type="EMBL" id="GAA4742457.1"/>
    </source>
</evidence>
<evidence type="ECO:0000256" key="1">
    <source>
        <dbReference type="ARBA" id="ARBA00010702"/>
    </source>
</evidence>
<dbReference type="PANTHER" id="PTHR16222">
    <property type="entry name" value="ADP-RIBOSYLGLYCOHYDROLASE"/>
    <property type="match status" value="1"/>
</dbReference>
<keyword evidence="4" id="KW-1185">Reference proteome</keyword>
<proteinExistence type="inferred from homology"/>
<sequence>MVPMDQRIEDRAAGAVLASACGDALGAGYEFGPPLQQLVPVRMRGGGSLGWAPGEWTDDTSMAVPILRVVARGVPLDGAALDEVAAAWIDWSKEAPDVGNQTRVVCDAAHDRTADALAESARAFAAAHPNSAGNGSLMRTTPVALAHLDDLPNLVAAARRVSALTHADPLAGDACVLWSLAIRSAIMTGDPAIRSGLGALPRDRREYWSSLIDEAEERRPADFTKNGWAGAALQGAWSAVTHGTGVQDVLERAVRGGNDTDTVAAIAGGVIGAMEGASGVPDAWRRMVHGWPGLTADDLVEMAVAAVRARHTATTASPEHVLLDAVRVLHGRGYEALIVLPAFSATGHWRCLLLGASGAEYLAYTDARQWDLLDDGRVDPIGAEELADRLLAVRPDLEQERRPAAAYRFWYAALLEHAGDRLPYTSDDYQSPVDEGRVGLTGTAGPGLLGGSFPLPPAV</sequence>
<dbReference type="InterPro" id="IPR050792">
    <property type="entry name" value="ADP-ribosylglycohydrolase"/>
</dbReference>
<dbReference type="SUPFAM" id="SSF101478">
    <property type="entry name" value="ADP-ribosylglycohydrolase"/>
    <property type="match status" value="1"/>
</dbReference>
<evidence type="ECO:0000256" key="2">
    <source>
        <dbReference type="ARBA" id="ARBA00022801"/>
    </source>
</evidence>